<dbReference type="Pfam" id="PF00672">
    <property type="entry name" value="HAMP"/>
    <property type="match status" value="1"/>
</dbReference>
<protein>
    <recommendedName>
        <fullName evidence="3">histidine kinase</fullName>
        <ecNumber evidence="3">2.7.13.3</ecNumber>
    </recommendedName>
</protein>
<accession>A0A4R5L231</accession>
<dbReference type="InterPro" id="IPR036890">
    <property type="entry name" value="HATPase_C_sf"/>
</dbReference>
<dbReference type="EC" id="2.7.13.3" evidence="3"/>
<dbReference type="Gene3D" id="1.10.287.130">
    <property type="match status" value="1"/>
</dbReference>
<keyword evidence="9" id="KW-0547">Nucleotide-binding</keyword>
<comment type="subcellular location">
    <subcellularLocation>
        <location evidence="2">Cell inner membrane</location>
        <topology evidence="2">Multi-pass membrane protein</topology>
    </subcellularLocation>
</comment>
<dbReference type="GO" id="GO:0000155">
    <property type="term" value="F:phosphorelay sensor kinase activity"/>
    <property type="evidence" value="ECO:0007669"/>
    <property type="project" value="InterPro"/>
</dbReference>
<dbReference type="PROSITE" id="PS50885">
    <property type="entry name" value="HAMP"/>
    <property type="match status" value="1"/>
</dbReference>
<evidence type="ECO:0000313" key="20">
    <source>
        <dbReference type="Proteomes" id="UP000295606"/>
    </source>
</evidence>
<dbReference type="InterPro" id="IPR036097">
    <property type="entry name" value="HisK_dim/P_sf"/>
</dbReference>
<evidence type="ECO:0000256" key="2">
    <source>
        <dbReference type="ARBA" id="ARBA00004429"/>
    </source>
</evidence>
<dbReference type="InterPro" id="IPR050980">
    <property type="entry name" value="2C_sensor_his_kinase"/>
</dbReference>
<dbReference type="GO" id="GO:0005524">
    <property type="term" value="F:ATP binding"/>
    <property type="evidence" value="ECO:0007669"/>
    <property type="project" value="UniProtKB-KW"/>
</dbReference>
<gene>
    <name evidence="19" type="ORF">E1N52_39825</name>
</gene>
<evidence type="ECO:0000259" key="18">
    <source>
        <dbReference type="PROSITE" id="PS50885"/>
    </source>
</evidence>
<dbReference type="Proteomes" id="UP000295606">
    <property type="component" value="Unassembled WGS sequence"/>
</dbReference>
<dbReference type="PROSITE" id="PS50109">
    <property type="entry name" value="HIS_KIN"/>
    <property type="match status" value="1"/>
</dbReference>
<reference evidence="19 20" key="1">
    <citation type="submission" date="2019-03" db="EMBL/GenBank/DDBJ databases">
        <title>Paraburkholderia sp. isolated from native Mimosa gymnas in Guartela State Park, Brazil.</title>
        <authorList>
            <person name="Paulitsch F."/>
            <person name="Hungria M."/>
            <person name="Delamuta J.R.M."/>
            <person name="Ribeiro R.A."/>
            <person name="Dall'Agnol R."/>
            <person name="Silva J.S.B."/>
        </authorList>
    </citation>
    <scope>NUCLEOTIDE SEQUENCE [LARGE SCALE GENOMIC DNA]</scope>
    <source>
        <strain evidence="19 20">CNPSo 3008</strain>
    </source>
</reference>
<feature type="transmembrane region" description="Helical" evidence="16">
    <location>
        <begin position="154"/>
        <end position="174"/>
    </location>
</feature>
<dbReference type="InterPro" id="IPR005467">
    <property type="entry name" value="His_kinase_dom"/>
</dbReference>
<evidence type="ECO:0000256" key="6">
    <source>
        <dbReference type="ARBA" id="ARBA00022553"/>
    </source>
</evidence>
<keyword evidence="4" id="KW-1003">Cell membrane</keyword>
<comment type="catalytic activity">
    <reaction evidence="1">
        <text>ATP + protein L-histidine = ADP + protein N-phospho-L-histidine.</text>
        <dbReference type="EC" id="2.7.13.3"/>
    </reaction>
</comment>
<evidence type="ECO:0000256" key="14">
    <source>
        <dbReference type="ARBA" id="ARBA00023136"/>
    </source>
</evidence>
<keyword evidence="10" id="KW-0418">Kinase</keyword>
<evidence type="ECO:0000256" key="9">
    <source>
        <dbReference type="ARBA" id="ARBA00022741"/>
    </source>
</evidence>
<dbReference type="CDD" id="cd06225">
    <property type="entry name" value="HAMP"/>
    <property type="match status" value="1"/>
</dbReference>
<dbReference type="EMBL" id="SMOD01000063">
    <property type="protein sequence ID" value="TDG02402.1"/>
    <property type="molecule type" value="Genomic_DNA"/>
</dbReference>
<dbReference type="InterPro" id="IPR003594">
    <property type="entry name" value="HATPase_dom"/>
</dbReference>
<name>A0A4R5L231_9BURK</name>
<evidence type="ECO:0000256" key="13">
    <source>
        <dbReference type="ARBA" id="ARBA00023012"/>
    </source>
</evidence>
<feature type="transmembrane region" description="Helical" evidence="16">
    <location>
        <begin position="12"/>
        <end position="34"/>
    </location>
</feature>
<evidence type="ECO:0000256" key="4">
    <source>
        <dbReference type="ARBA" id="ARBA00022475"/>
    </source>
</evidence>
<dbReference type="InterPro" id="IPR003661">
    <property type="entry name" value="HisK_dim/P_dom"/>
</dbReference>
<dbReference type="InterPro" id="IPR004358">
    <property type="entry name" value="Sig_transdc_His_kin-like_C"/>
</dbReference>
<evidence type="ECO:0000256" key="7">
    <source>
        <dbReference type="ARBA" id="ARBA00022679"/>
    </source>
</evidence>
<dbReference type="OrthoDB" id="9804645at2"/>
<keyword evidence="14 16" id="KW-0472">Membrane</keyword>
<organism evidence="19 20">
    <name type="scientific">Paraburkholderia guartelaensis</name>
    <dbReference type="NCBI Taxonomy" id="2546446"/>
    <lineage>
        <taxon>Bacteria</taxon>
        <taxon>Pseudomonadati</taxon>
        <taxon>Pseudomonadota</taxon>
        <taxon>Betaproteobacteria</taxon>
        <taxon>Burkholderiales</taxon>
        <taxon>Burkholderiaceae</taxon>
        <taxon>Paraburkholderia</taxon>
    </lineage>
</organism>
<dbReference type="SMART" id="SM00388">
    <property type="entry name" value="HisKA"/>
    <property type="match status" value="1"/>
</dbReference>
<dbReference type="SMART" id="SM00387">
    <property type="entry name" value="HATPase_c"/>
    <property type="match status" value="1"/>
</dbReference>
<dbReference type="SUPFAM" id="SSF55874">
    <property type="entry name" value="ATPase domain of HSP90 chaperone/DNA topoisomerase II/histidine kinase"/>
    <property type="match status" value="1"/>
</dbReference>
<dbReference type="SUPFAM" id="SSF47384">
    <property type="entry name" value="Homodimeric domain of signal transducing histidine kinase"/>
    <property type="match status" value="1"/>
</dbReference>
<dbReference type="RefSeq" id="WP_133190233.1">
    <property type="nucleotide sequence ID" value="NZ_SMOD01000063.1"/>
</dbReference>
<dbReference type="Gene3D" id="3.30.565.10">
    <property type="entry name" value="Histidine kinase-like ATPase, C-terminal domain"/>
    <property type="match status" value="1"/>
</dbReference>
<evidence type="ECO:0000256" key="11">
    <source>
        <dbReference type="ARBA" id="ARBA00022840"/>
    </source>
</evidence>
<keyword evidence="6" id="KW-0597">Phosphoprotein</keyword>
<dbReference type="Pfam" id="PF00512">
    <property type="entry name" value="HisKA"/>
    <property type="match status" value="1"/>
</dbReference>
<evidence type="ECO:0000256" key="16">
    <source>
        <dbReference type="SAM" id="Phobius"/>
    </source>
</evidence>
<keyword evidence="8 16" id="KW-0812">Transmembrane</keyword>
<feature type="domain" description="HAMP" evidence="18">
    <location>
        <begin position="174"/>
        <end position="226"/>
    </location>
</feature>
<proteinExistence type="predicted"/>
<comment type="caution">
    <text evidence="19">The sequence shown here is derived from an EMBL/GenBank/DDBJ whole genome shotgun (WGS) entry which is preliminary data.</text>
</comment>
<dbReference type="InterPro" id="IPR003660">
    <property type="entry name" value="HAMP_dom"/>
</dbReference>
<evidence type="ECO:0000259" key="17">
    <source>
        <dbReference type="PROSITE" id="PS50109"/>
    </source>
</evidence>
<evidence type="ECO:0000256" key="10">
    <source>
        <dbReference type="ARBA" id="ARBA00022777"/>
    </source>
</evidence>
<feature type="domain" description="Histidine kinase" evidence="17">
    <location>
        <begin position="234"/>
        <end position="433"/>
    </location>
</feature>
<dbReference type="PANTHER" id="PTHR44936:SF5">
    <property type="entry name" value="SENSOR HISTIDINE KINASE ENVZ"/>
    <property type="match status" value="1"/>
</dbReference>
<dbReference type="Pfam" id="PF02518">
    <property type="entry name" value="HATPase_c"/>
    <property type="match status" value="1"/>
</dbReference>
<dbReference type="AlphaFoldDB" id="A0A4R5L231"/>
<evidence type="ECO:0000313" key="19">
    <source>
        <dbReference type="EMBL" id="TDG02402.1"/>
    </source>
</evidence>
<keyword evidence="7" id="KW-0808">Transferase</keyword>
<sequence>MNNPLNTLFGRMALMSALLLFAIQACWFIVFAPQPRRHEVEGFERGLLLMLHAATSAAPGTAMSAAPSAPPNEMDLAPALRVHLVPTWNMPADVRLEVPTREPLADLRKQLLRDLPPGTEILADLRHREALWVRFAGQPTWIVAPVDLPPPRNLLPLFGSMLAISLLLALLAMWQMQRPLSLVAQAARAFGTGHRPAPVKQHGPRELRELIGSFNGMMKQLNEADDDQAVMLAGVAHDLKSPLTRLKLRASMMSSEREREQLIREVDSLNDIVQQFLEFARQRPESGPEVEVDALLREQFFSDAGDDDDALFRLDLRAGSAFRLPRTLLDRLVSNLVDNALEHGVPPVEIATRREGTQWIVEVRDHGPGIPPERVAAALKPFVRLDEARGGEGHCGLGLAIVTRLTRNQGGRCELSNHPEGGLRVRIALPADARAAA</sequence>
<dbReference type="PRINTS" id="PR00344">
    <property type="entry name" value="BCTRLSENSOR"/>
</dbReference>
<evidence type="ECO:0000256" key="15">
    <source>
        <dbReference type="SAM" id="Coils"/>
    </source>
</evidence>
<keyword evidence="15" id="KW-0175">Coiled coil</keyword>
<keyword evidence="11" id="KW-0067">ATP-binding</keyword>
<evidence type="ECO:0000256" key="8">
    <source>
        <dbReference type="ARBA" id="ARBA00022692"/>
    </source>
</evidence>
<evidence type="ECO:0000256" key="1">
    <source>
        <dbReference type="ARBA" id="ARBA00000085"/>
    </source>
</evidence>
<keyword evidence="12 16" id="KW-1133">Transmembrane helix</keyword>
<keyword evidence="5" id="KW-0997">Cell inner membrane</keyword>
<dbReference type="PANTHER" id="PTHR44936">
    <property type="entry name" value="SENSOR PROTEIN CREC"/>
    <property type="match status" value="1"/>
</dbReference>
<evidence type="ECO:0000256" key="3">
    <source>
        <dbReference type="ARBA" id="ARBA00012438"/>
    </source>
</evidence>
<evidence type="ECO:0000256" key="12">
    <source>
        <dbReference type="ARBA" id="ARBA00022989"/>
    </source>
</evidence>
<keyword evidence="13" id="KW-0902">Two-component regulatory system</keyword>
<evidence type="ECO:0000256" key="5">
    <source>
        <dbReference type="ARBA" id="ARBA00022519"/>
    </source>
</evidence>
<dbReference type="SMART" id="SM00304">
    <property type="entry name" value="HAMP"/>
    <property type="match status" value="1"/>
</dbReference>
<dbReference type="GO" id="GO:0005886">
    <property type="term" value="C:plasma membrane"/>
    <property type="evidence" value="ECO:0007669"/>
    <property type="project" value="UniProtKB-SubCell"/>
</dbReference>
<dbReference type="CDD" id="cd00082">
    <property type="entry name" value="HisKA"/>
    <property type="match status" value="1"/>
</dbReference>
<feature type="coiled-coil region" evidence="15">
    <location>
        <begin position="245"/>
        <end position="272"/>
    </location>
</feature>